<evidence type="ECO:0000259" key="5">
    <source>
        <dbReference type="Pfam" id="PF00177"/>
    </source>
</evidence>
<comment type="similarity">
    <text evidence="1">Belongs to the universal ribosomal protein uS7 family.</text>
</comment>
<dbReference type="Gene3D" id="1.10.455.10">
    <property type="entry name" value="Ribosomal protein S7 domain"/>
    <property type="match status" value="1"/>
</dbReference>
<evidence type="ECO:0000256" key="2">
    <source>
        <dbReference type="ARBA" id="ARBA00022980"/>
    </source>
</evidence>
<feature type="non-terminal residue" evidence="6">
    <location>
        <position position="1"/>
    </location>
</feature>
<evidence type="ECO:0000256" key="1">
    <source>
        <dbReference type="ARBA" id="ARBA00007151"/>
    </source>
</evidence>
<evidence type="ECO:0000256" key="4">
    <source>
        <dbReference type="SAM" id="MobiDB-lite"/>
    </source>
</evidence>
<dbReference type="CDD" id="cd14868">
    <property type="entry name" value="uS7_Mitochondria_Fungi"/>
    <property type="match status" value="1"/>
</dbReference>
<accession>A0A9W8J571</accession>
<dbReference type="AlphaFoldDB" id="A0A9W8J571"/>
<keyword evidence="3" id="KW-0687">Ribonucleoprotein</keyword>
<comment type="caution">
    <text evidence="6">The sequence shown here is derived from an EMBL/GenBank/DDBJ whole genome shotgun (WGS) entry which is preliminary data.</text>
</comment>
<dbReference type="GO" id="GO:0005840">
    <property type="term" value="C:ribosome"/>
    <property type="evidence" value="ECO:0007669"/>
    <property type="project" value="UniProtKB-KW"/>
</dbReference>
<evidence type="ECO:0000313" key="7">
    <source>
        <dbReference type="Proteomes" id="UP001140091"/>
    </source>
</evidence>
<proteinExistence type="inferred from homology"/>
<dbReference type="InterPro" id="IPR036823">
    <property type="entry name" value="Ribosomal_uS7_dom_sf"/>
</dbReference>
<sequence length="214" mass="23742">MLSLWRRPMLARTLLQYSSRPLSTTSRRNNQLDEARDVLREPGVPIPTTPTTPSKALTESSSPLAQGEDALFEVPPERDPLLQFLTTSVMKHGRYARAKKVISEMLLHIHTLTRAPPIPIVREAILKASPAVRVASTKVGARAIVRPIALSERQRTGKGIKWIIEASHDKPGKQMQVRLAKEMVAVVRGQSSALKKKEEAHKSAMVARGAIRTR</sequence>
<name>A0A9W8J571_9AGAR</name>
<reference evidence="6" key="1">
    <citation type="submission" date="2022-06" db="EMBL/GenBank/DDBJ databases">
        <title>Genome Sequence of Candolleomyces eurysporus.</title>
        <authorList>
            <person name="Buettner E."/>
        </authorList>
    </citation>
    <scope>NUCLEOTIDE SEQUENCE</scope>
    <source>
        <strain evidence="6">VTCC 930004</strain>
    </source>
</reference>
<keyword evidence="7" id="KW-1185">Reference proteome</keyword>
<dbReference type="InterPro" id="IPR023798">
    <property type="entry name" value="Ribosomal_uS7_dom"/>
</dbReference>
<dbReference type="GO" id="GO:1990904">
    <property type="term" value="C:ribonucleoprotein complex"/>
    <property type="evidence" value="ECO:0007669"/>
    <property type="project" value="UniProtKB-KW"/>
</dbReference>
<dbReference type="EMBL" id="JANBPK010001209">
    <property type="protein sequence ID" value="KAJ2924700.1"/>
    <property type="molecule type" value="Genomic_DNA"/>
</dbReference>
<protein>
    <recommendedName>
        <fullName evidence="5">Small ribosomal subunit protein uS7 domain-containing protein</fullName>
    </recommendedName>
</protein>
<dbReference type="Proteomes" id="UP001140091">
    <property type="component" value="Unassembled WGS sequence"/>
</dbReference>
<dbReference type="InterPro" id="IPR047988">
    <property type="entry name" value="Ribosomal_uS7m_fungi"/>
</dbReference>
<evidence type="ECO:0000256" key="3">
    <source>
        <dbReference type="ARBA" id="ARBA00023274"/>
    </source>
</evidence>
<dbReference type="SUPFAM" id="SSF47973">
    <property type="entry name" value="Ribosomal protein S7"/>
    <property type="match status" value="1"/>
</dbReference>
<gene>
    <name evidence="6" type="ORF">H1R20_g12388</name>
</gene>
<organism evidence="6 7">
    <name type="scientific">Candolleomyces eurysporus</name>
    <dbReference type="NCBI Taxonomy" id="2828524"/>
    <lineage>
        <taxon>Eukaryota</taxon>
        <taxon>Fungi</taxon>
        <taxon>Dikarya</taxon>
        <taxon>Basidiomycota</taxon>
        <taxon>Agaricomycotina</taxon>
        <taxon>Agaricomycetes</taxon>
        <taxon>Agaricomycetidae</taxon>
        <taxon>Agaricales</taxon>
        <taxon>Agaricineae</taxon>
        <taxon>Psathyrellaceae</taxon>
        <taxon>Candolleomyces</taxon>
    </lineage>
</organism>
<dbReference type="GO" id="GO:0006412">
    <property type="term" value="P:translation"/>
    <property type="evidence" value="ECO:0007669"/>
    <property type="project" value="InterPro"/>
</dbReference>
<feature type="region of interest" description="Disordered" evidence="4">
    <location>
        <begin position="40"/>
        <end position="62"/>
    </location>
</feature>
<dbReference type="InterPro" id="IPR000235">
    <property type="entry name" value="Ribosomal_uS7"/>
</dbReference>
<keyword evidence="2" id="KW-0689">Ribosomal protein</keyword>
<dbReference type="PANTHER" id="PTHR11205">
    <property type="entry name" value="RIBOSOMAL PROTEIN S7"/>
    <property type="match status" value="1"/>
</dbReference>
<dbReference type="OrthoDB" id="9972728at2759"/>
<dbReference type="Pfam" id="PF00177">
    <property type="entry name" value="Ribosomal_S7"/>
    <property type="match status" value="1"/>
</dbReference>
<feature type="domain" description="Small ribosomal subunit protein uS7" evidence="5">
    <location>
        <begin position="79"/>
        <end position="208"/>
    </location>
</feature>
<evidence type="ECO:0000313" key="6">
    <source>
        <dbReference type="EMBL" id="KAJ2924700.1"/>
    </source>
</evidence>